<evidence type="ECO:0000313" key="1">
    <source>
        <dbReference type="EMBL" id="MEJ5022972.1"/>
    </source>
</evidence>
<reference evidence="1 2" key="1">
    <citation type="submission" date="2023-12" db="EMBL/GenBank/DDBJ databases">
        <title>Gut-associated functions are favored during microbiome assembly across C. elegans life.</title>
        <authorList>
            <person name="Zimmermann J."/>
        </authorList>
    </citation>
    <scope>NUCLEOTIDE SEQUENCE [LARGE SCALE GENOMIC DNA]</scope>
    <source>
        <strain evidence="1 2">MYb71</strain>
    </source>
</reference>
<organism evidence="1 2">
    <name type="scientific">Ochrobactrum vermis</name>
    <dbReference type="NCBI Taxonomy" id="1827297"/>
    <lineage>
        <taxon>Bacteria</taxon>
        <taxon>Pseudomonadati</taxon>
        <taxon>Pseudomonadota</taxon>
        <taxon>Alphaproteobacteria</taxon>
        <taxon>Hyphomicrobiales</taxon>
        <taxon>Brucellaceae</taxon>
        <taxon>Brucella/Ochrobactrum group</taxon>
        <taxon>Ochrobactrum</taxon>
    </lineage>
</organism>
<dbReference type="Proteomes" id="UP001375812">
    <property type="component" value="Unassembled WGS sequence"/>
</dbReference>
<dbReference type="RefSeq" id="WP_286154309.1">
    <property type="nucleotide sequence ID" value="NZ_JBBGZH010000003.1"/>
</dbReference>
<sequence length="75" mass="8131">MALAVTFHPDFNDAAYSGTNRHIWHPHWVVLAKDTACATGLKVGDIPEGSKPKVPPSWPNVPLLIDSPEYPTGVV</sequence>
<protein>
    <submittedName>
        <fullName evidence="1">Uncharacterized protein</fullName>
    </submittedName>
</protein>
<comment type="caution">
    <text evidence="1">The sequence shown here is derived from an EMBL/GenBank/DDBJ whole genome shotgun (WGS) entry which is preliminary data.</text>
</comment>
<accession>A0ABU8PL44</accession>
<keyword evidence="2" id="KW-1185">Reference proteome</keyword>
<gene>
    <name evidence="1" type="ORF">WH297_25065</name>
</gene>
<name>A0ABU8PL44_9HYPH</name>
<dbReference type="EMBL" id="JBBGZH010000003">
    <property type="protein sequence ID" value="MEJ5022972.1"/>
    <property type="molecule type" value="Genomic_DNA"/>
</dbReference>
<evidence type="ECO:0000313" key="2">
    <source>
        <dbReference type="Proteomes" id="UP001375812"/>
    </source>
</evidence>
<proteinExistence type="predicted"/>